<proteinExistence type="predicted"/>
<sequence length="939" mass="108073">MNEENEKKQKIAELIAAIKKAKGIDSEITPENISVSEDEIIDSGIESVQGNGGMSEAAMEADYEAEQNSRPDYLDENGNPHWFDEEENIVAENEREYQKAEDFSARMFTYNDFNFVAVRKFSEEERAFVDSVISNEQNKKLLSKNALYYAGFLESQKPVSEQNFEKALKVFNRAEFLQTSSFDADIFYCREKGTFYTALNNDFLVPLEFVYSSDRQEKDLFENRFSDEIESFRNDNFDFLKGTLSYELDEEKDFALMSDISDVLSEGDVFTRRNVNIDGEIKIKLGDLFDKKNPEKIQPTGLRHLIKHRMEERLNNGFSMEEAQRETTAILFLALNNIDKAPAVKEQNGRYAIYKDGIKTLIGKDKKGKYVVSGFDYIDTKREATDSIGTGIARYGYTPGFLEIYDQVGAVASELNIHKKNSVVNDKTAEKNQQNESSFDNAVKNRFESAAQKLSSLDINSDNYKEAFELLNRIEKLTGISEPSEKIDFAENEARENFQPSPNVKSPEEFERMKKEIDNARIVDDEPEIKPESVENSEEEKNMETQKEDVSYQDYTAGKVIYGKTILPPFASMTSDGHLKTCENFVVKSYDNESGTYLVENENEKLSLPRETFNTLLNPAGLYKEQQEEKIFQMEGNGIVFDNPEKGVKGTVIPEFSLMTQNGLQTYKDCVVTKFNESDKTYTLRNGDSIISVTEERFKEITSPERFENKFDENTPAYKKMLKTQYEDFFKERSNTAYNFRHNLSVFCRKEANSPCDALKVAKGIIQKMSPSEQDKTKKLLKKIAREGESLNQLIVRTYHEAIKEVPLNEEYIKQYQPENRIARPFYDTLSTDGQKIDTDTQLLRTDKDYNLKIGDTLKDIDIKSDKIFGHGKEKVHFSELKVISASKEGNTVTLMDKEKSFIEIPRDTVLKAYKEQQLKEMKHQQAHSRRNSMEISYR</sequence>
<reference evidence="3" key="2">
    <citation type="submission" date="2011-04" db="EMBL/GenBank/DDBJ databases">
        <title>The complete genome of chromosome of Treponema succinifaciens DSM 2489.</title>
        <authorList>
            <person name="Lucas S."/>
            <person name="Copeland A."/>
            <person name="Lapidus A."/>
            <person name="Bruce D."/>
            <person name="Goodwin L."/>
            <person name="Pitluck S."/>
            <person name="Peters L."/>
            <person name="Kyrpides N."/>
            <person name="Mavromatis K."/>
            <person name="Ivanova N."/>
            <person name="Ovchinnikova G."/>
            <person name="Teshima H."/>
            <person name="Detter J.C."/>
            <person name="Tapia R."/>
            <person name="Han C."/>
            <person name="Land M."/>
            <person name="Hauser L."/>
            <person name="Markowitz V."/>
            <person name="Cheng J.-F."/>
            <person name="Hugenholtz P."/>
            <person name="Woyke T."/>
            <person name="Wu D."/>
            <person name="Gronow S."/>
            <person name="Wellnitz S."/>
            <person name="Brambilla E."/>
            <person name="Klenk H.-P."/>
            <person name="Eisen J.A."/>
        </authorList>
    </citation>
    <scope>NUCLEOTIDE SEQUENCE [LARGE SCALE GENOMIC DNA]</scope>
    <source>
        <strain evidence="3">ATCC 33096 / DSM 2489 / 6091</strain>
    </source>
</reference>
<dbReference type="GeneID" id="302998880"/>
<dbReference type="HOGENOM" id="CLU_312360_0_0_12"/>
<dbReference type="RefSeq" id="WP_013701907.1">
    <property type="nucleotide sequence ID" value="NC_015385.1"/>
</dbReference>
<evidence type="ECO:0000313" key="2">
    <source>
        <dbReference type="EMBL" id="AEB14626.1"/>
    </source>
</evidence>
<organism evidence="2 3">
    <name type="scientific">Treponema succinifaciens (strain ATCC 33096 / DSM 2489 / 6091)</name>
    <dbReference type="NCBI Taxonomy" id="869209"/>
    <lineage>
        <taxon>Bacteria</taxon>
        <taxon>Pseudomonadati</taxon>
        <taxon>Spirochaetota</taxon>
        <taxon>Spirochaetia</taxon>
        <taxon>Spirochaetales</taxon>
        <taxon>Treponemataceae</taxon>
        <taxon>Treponema</taxon>
    </lineage>
</organism>
<dbReference type="AlphaFoldDB" id="F2NT35"/>
<dbReference type="Proteomes" id="UP000006852">
    <property type="component" value="Chromosome"/>
</dbReference>
<accession>F2NT35</accession>
<keyword evidence="3" id="KW-1185">Reference proteome</keyword>
<gene>
    <name evidence="2" type="ordered locus">Tresu_1735</name>
</gene>
<dbReference type="STRING" id="869209.Tresu_1735"/>
<feature type="region of interest" description="Disordered" evidence="1">
    <location>
        <begin position="523"/>
        <end position="548"/>
    </location>
</feature>
<evidence type="ECO:0000313" key="3">
    <source>
        <dbReference type="Proteomes" id="UP000006852"/>
    </source>
</evidence>
<dbReference type="KEGG" id="tsu:Tresu_1735"/>
<reference evidence="2 3" key="1">
    <citation type="journal article" date="2011" name="Stand. Genomic Sci.">
        <title>Complete genome sequence of Treponema succinifaciens type strain (6091).</title>
        <authorList>
            <person name="Han C."/>
            <person name="Gronow S."/>
            <person name="Teshima H."/>
            <person name="Lapidus A."/>
            <person name="Nolan M."/>
            <person name="Lucas S."/>
            <person name="Hammon N."/>
            <person name="Deshpande S."/>
            <person name="Cheng J.F."/>
            <person name="Zeytun A."/>
            <person name="Tapia R."/>
            <person name="Goodwin L."/>
            <person name="Pitluck S."/>
            <person name="Liolios K."/>
            <person name="Pagani I."/>
            <person name="Ivanova N."/>
            <person name="Mavromatis K."/>
            <person name="Mikhailova N."/>
            <person name="Huntemann M."/>
            <person name="Pati A."/>
            <person name="Chen A."/>
            <person name="Palaniappan K."/>
            <person name="Land M."/>
            <person name="Hauser L."/>
            <person name="Brambilla E.M."/>
            <person name="Rohde M."/>
            <person name="Goker M."/>
            <person name="Woyke T."/>
            <person name="Bristow J."/>
            <person name="Eisen J.A."/>
            <person name="Markowitz V."/>
            <person name="Hugenholtz P."/>
            <person name="Kyrpides N.C."/>
            <person name="Klenk H.P."/>
            <person name="Detter J.C."/>
        </authorList>
    </citation>
    <scope>NUCLEOTIDE SEQUENCE [LARGE SCALE GENOMIC DNA]</scope>
    <source>
        <strain evidence="3">ATCC 33096 / DSM 2489 / 6091</strain>
    </source>
</reference>
<dbReference type="OrthoDB" id="363939at2"/>
<evidence type="ECO:0008006" key="4">
    <source>
        <dbReference type="Google" id="ProtNLM"/>
    </source>
</evidence>
<dbReference type="EMBL" id="CP002631">
    <property type="protein sequence ID" value="AEB14626.1"/>
    <property type="molecule type" value="Genomic_DNA"/>
</dbReference>
<protein>
    <recommendedName>
        <fullName evidence="4">Large polyvalent protein-associated domain-containing protein</fullName>
    </recommendedName>
</protein>
<evidence type="ECO:0000256" key="1">
    <source>
        <dbReference type="SAM" id="MobiDB-lite"/>
    </source>
</evidence>
<name>F2NT35_TRES6</name>